<keyword evidence="3" id="KW-1185">Reference proteome</keyword>
<sequence>MKEKIKVTLPFTMTFNEALRYKNVKFSTAKEDINYTGKWYFYECTYEITNNQLFGMPMTGDDGKWKYGFIGFFGLSVISCGFVIYKQKKKKKEYKQNK</sequence>
<organism evidence="2 3">
    <name type="scientific">Blautia wexlerae</name>
    <dbReference type="NCBI Taxonomy" id="418240"/>
    <lineage>
        <taxon>Bacteria</taxon>
        <taxon>Bacillati</taxon>
        <taxon>Bacillota</taxon>
        <taxon>Clostridia</taxon>
        <taxon>Lachnospirales</taxon>
        <taxon>Lachnospiraceae</taxon>
        <taxon>Blautia</taxon>
    </lineage>
</organism>
<keyword evidence="1" id="KW-0472">Membrane</keyword>
<evidence type="ECO:0000313" key="3">
    <source>
        <dbReference type="Proteomes" id="UP000366766"/>
    </source>
</evidence>
<dbReference type="Proteomes" id="UP000366766">
    <property type="component" value="Unassembled WGS sequence"/>
</dbReference>
<dbReference type="EMBL" id="CABHOF010000028">
    <property type="protein sequence ID" value="VUX63572.1"/>
    <property type="molecule type" value="Genomic_DNA"/>
</dbReference>
<dbReference type="RefSeq" id="WP_186292053.1">
    <property type="nucleotide sequence ID" value="NZ_CABHOF010000028.1"/>
</dbReference>
<proteinExistence type="predicted"/>
<name>A0A564WM64_9FIRM</name>
<dbReference type="AlphaFoldDB" id="A0A564WM64"/>
<feature type="transmembrane region" description="Helical" evidence="1">
    <location>
        <begin position="65"/>
        <end position="85"/>
    </location>
</feature>
<protein>
    <recommendedName>
        <fullName evidence="4">LPXTG cell wall anchor domain-containing protein</fullName>
    </recommendedName>
</protein>
<reference evidence="2 3" key="1">
    <citation type="submission" date="2019-07" db="EMBL/GenBank/DDBJ databases">
        <authorList>
            <person name="Chang H.-W."/>
            <person name="Raman A."/>
            <person name="Venkatesh S."/>
            <person name="Gehrig J."/>
        </authorList>
    </citation>
    <scope>NUCLEOTIDE SEQUENCE [LARGE SCALE GENOMIC DNA]</scope>
    <source>
        <strain evidence="2">Blautia_wexlerae_LFYP_14</strain>
    </source>
</reference>
<accession>A0A564WM64</accession>
<gene>
    <name evidence="2" type="ORF">BWLFYP14_01011</name>
</gene>
<dbReference type="NCBIfam" id="TIGR01167">
    <property type="entry name" value="LPXTG_anchor"/>
    <property type="match status" value="1"/>
</dbReference>
<evidence type="ECO:0000313" key="2">
    <source>
        <dbReference type="EMBL" id="VUX63572.1"/>
    </source>
</evidence>
<keyword evidence="1" id="KW-0812">Transmembrane</keyword>
<evidence type="ECO:0008006" key="4">
    <source>
        <dbReference type="Google" id="ProtNLM"/>
    </source>
</evidence>
<evidence type="ECO:0000256" key="1">
    <source>
        <dbReference type="SAM" id="Phobius"/>
    </source>
</evidence>
<keyword evidence="1" id="KW-1133">Transmembrane helix</keyword>